<dbReference type="Pfam" id="PF01447">
    <property type="entry name" value="Peptidase_M4"/>
    <property type="match status" value="1"/>
</dbReference>
<evidence type="ECO:0000256" key="3">
    <source>
        <dbReference type="ARBA" id="ARBA00022723"/>
    </source>
</evidence>
<evidence type="ECO:0000256" key="6">
    <source>
        <dbReference type="ARBA" id="ARBA00023049"/>
    </source>
</evidence>
<keyword evidence="6 8" id="KW-0482">Metalloprotease</keyword>
<evidence type="ECO:0000313" key="12">
    <source>
        <dbReference type="Proteomes" id="UP000273405"/>
    </source>
</evidence>
<keyword evidence="5 8" id="KW-0862">Zinc</keyword>
<dbReference type="PRINTS" id="PR00730">
    <property type="entry name" value="THERMOLYSIN"/>
</dbReference>
<dbReference type="Gene3D" id="3.10.170.10">
    <property type="match status" value="1"/>
</dbReference>
<evidence type="ECO:0000313" key="11">
    <source>
        <dbReference type="EMBL" id="RKH38062.1"/>
    </source>
</evidence>
<dbReference type="AlphaFoldDB" id="A0A3A8NDM6"/>
<gene>
    <name evidence="11" type="ORF">D7X12_27415</name>
</gene>
<dbReference type="Gene3D" id="1.10.390.10">
    <property type="entry name" value="Neutral Protease Domain 2"/>
    <property type="match status" value="1"/>
</dbReference>
<dbReference type="OrthoDB" id="5378341at2"/>
<organism evidence="11 12">
    <name type="scientific">Corallococcus sicarius</name>
    <dbReference type="NCBI Taxonomy" id="2316726"/>
    <lineage>
        <taxon>Bacteria</taxon>
        <taxon>Pseudomonadati</taxon>
        <taxon>Myxococcota</taxon>
        <taxon>Myxococcia</taxon>
        <taxon>Myxococcales</taxon>
        <taxon>Cystobacterineae</taxon>
        <taxon>Myxococcaceae</taxon>
        <taxon>Corallococcus</taxon>
    </lineage>
</organism>
<keyword evidence="4 8" id="KW-0378">Hydrolase</keyword>
<dbReference type="EC" id="3.4.24.-" evidence="8"/>
<evidence type="ECO:0000256" key="4">
    <source>
        <dbReference type="ARBA" id="ARBA00022801"/>
    </source>
</evidence>
<sequence>MRRVHPGWHRHSLYCILPPYVVRTIAQNGSPAQRAAALRTMAVDNTFRALRLTSAVGAQRVPTRRIGGMMAESQRQRFIYNMGGQEGFPGTLARSEGQGATGDVAVDEAYDGLGATYDFFWEVFGRDSLDDGGMPLNAHVHYGMNYNNAFWDGQRMVFGDGDGDIFNRFTIAMDIIGHELSHGMTEDEGPLMYFRQAGALNESISDIFGSLVKQKFLNQTADQADWLIGAGLLADGVQGKALRSMKDPGTAYDDPVLGKDPQPAHMRDFVRTWEDNGGVHINSSIPNRAFYLASLKLGGCAWEKAGRIWYEALRDMRLRPDCGFARFARITSLCASRLYGEGGTEEAAVVDAWGEVGIKVTREKISVARVPTLKVPAVQPSGRPSA</sequence>
<reference evidence="12" key="1">
    <citation type="submission" date="2018-09" db="EMBL/GenBank/DDBJ databases">
        <authorList>
            <person name="Livingstone P.G."/>
            <person name="Whitworth D.E."/>
        </authorList>
    </citation>
    <scope>NUCLEOTIDE SEQUENCE [LARGE SCALE GENOMIC DNA]</scope>
    <source>
        <strain evidence="12">CA040B</strain>
    </source>
</reference>
<keyword evidence="2 8" id="KW-0645">Protease</keyword>
<dbReference type="GO" id="GO:0006508">
    <property type="term" value="P:proteolysis"/>
    <property type="evidence" value="ECO:0007669"/>
    <property type="project" value="UniProtKB-KW"/>
</dbReference>
<dbReference type="InterPro" id="IPR001570">
    <property type="entry name" value="Peptidase_M4_C_domain"/>
</dbReference>
<dbReference type="EMBL" id="RAWG01000209">
    <property type="protein sequence ID" value="RKH38062.1"/>
    <property type="molecule type" value="Genomic_DNA"/>
</dbReference>
<dbReference type="SUPFAM" id="SSF55486">
    <property type="entry name" value="Metalloproteases ('zincins'), catalytic domain"/>
    <property type="match status" value="1"/>
</dbReference>
<evidence type="ECO:0000259" key="9">
    <source>
        <dbReference type="Pfam" id="PF01447"/>
    </source>
</evidence>
<proteinExistence type="inferred from homology"/>
<dbReference type="Pfam" id="PF02868">
    <property type="entry name" value="Peptidase_M4_C"/>
    <property type="match status" value="1"/>
</dbReference>
<comment type="cofactor">
    <cofactor evidence="8">
        <name>Zn(2+)</name>
        <dbReference type="ChEBI" id="CHEBI:29105"/>
    </cofactor>
</comment>
<keyword evidence="12" id="KW-1185">Reference proteome</keyword>
<feature type="active site" description="Proton donor" evidence="7">
    <location>
        <position position="280"/>
    </location>
</feature>
<dbReference type="RefSeq" id="WP_120628222.1">
    <property type="nucleotide sequence ID" value="NZ_RAWG01000209.1"/>
</dbReference>
<feature type="domain" description="Peptidase M4" evidence="9">
    <location>
        <begin position="80"/>
        <end position="186"/>
    </location>
</feature>
<dbReference type="PANTHER" id="PTHR43579:SF1">
    <property type="entry name" value="NEUTRAL METALLOPROTEINASE"/>
    <property type="match status" value="1"/>
</dbReference>
<dbReference type="PANTHER" id="PTHR43579">
    <property type="match status" value="1"/>
</dbReference>
<name>A0A3A8NDM6_9BACT</name>
<dbReference type="GO" id="GO:0005576">
    <property type="term" value="C:extracellular region"/>
    <property type="evidence" value="ECO:0007669"/>
    <property type="project" value="UniProtKB-SubCell"/>
</dbReference>
<evidence type="ECO:0000256" key="5">
    <source>
        <dbReference type="ARBA" id="ARBA00022833"/>
    </source>
</evidence>
<comment type="similarity">
    <text evidence="1 8">Belongs to the peptidase M4 family.</text>
</comment>
<feature type="domain" description="Peptidase M4 C-terminal" evidence="10">
    <location>
        <begin position="191"/>
        <end position="358"/>
    </location>
</feature>
<dbReference type="InterPro" id="IPR013856">
    <property type="entry name" value="Peptidase_M4_domain"/>
</dbReference>
<comment type="function">
    <text evidence="8">Extracellular zinc metalloprotease.</text>
</comment>
<comment type="subcellular location">
    <subcellularLocation>
        <location evidence="8">Secreted</location>
    </subcellularLocation>
</comment>
<evidence type="ECO:0000256" key="1">
    <source>
        <dbReference type="ARBA" id="ARBA00009388"/>
    </source>
</evidence>
<dbReference type="InterPro" id="IPR023612">
    <property type="entry name" value="Peptidase_M4"/>
</dbReference>
<dbReference type="InterPro" id="IPR052759">
    <property type="entry name" value="Metalloprotease_M4"/>
</dbReference>
<dbReference type="GO" id="GO:0004222">
    <property type="term" value="F:metalloendopeptidase activity"/>
    <property type="evidence" value="ECO:0007669"/>
    <property type="project" value="UniProtKB-UniRule"/>
</dbReference>
<evidence type="ECO:0000256" key="2">
    <source>
        <dbReference type="ARBA" id="ARBA00022670"/>
    </source>
</evidence>
<dbReference type="Proteomes" id="UP000273405">
    <property type="component" value="Unassembled WGS sequence"/>
</dbReference>
<dbReference type="InterPro" id="IPR027268">
    <property type="entry name" value="Peptidase_M4/M1_CTD_sf"/>
</dbReference>
<protein>
    <recommendedName>
        <fullName evidence="8">Neutral metalloproteinase</fullName>
        <ecNumber evidence="8">3.4.24.-</ecNumber>
    </recommendedName>
</protein>
<keyword evidence="8" id="KW-0964">Secreted</keyword>
<dbReference type="GO" id="GO:0046872">
    <property type="term" value="F:metal ion binding"/>
    <property type="evidence" value="ECO:0007669"/>
    <property type="project" value="UniProtKB-UniRule"/>
</dbReference>
<dbReference type="CDD" id="cd09597">
    <property type="entry name" value="M4_TLP"/>
    <property type="match status" value="1"/>
</dbReference>
<evidence type="ECO:0000259" key="10">
    <source>
        <dbReference type="Pfam" id="PF02868"/>
    </source>
</evidence>
<evidence type="ECO:0000256" key="8">
    <source>
        <dbReference type="RuleBase" id="RU366073"/>
    </source>
</evidence>
<keyword evidence="3" id="KW-0479">Metal-binding</keyword>
<accession>A0A3A8NDM6</accession>
<feature type="active site" evidence="7">
    <location>
        <position position="179"/>
    </location>
</feature>
<evidence type="ECO:0000256" key="7">
    <source>
        <dbReference type="PIRSR" id="PIRSR623612-1"/>
    </source>
</evidence>
<comment type="caution">
    <text evidence="11">The sequence shown here is derived from an EMBL/GenBank/DDBJ whole genome shotgun (WGS) entry which is preliminary data.</text>
</comment>